<dbReference type="PANTHER" id="PTHR43386:SF1">
    <property type="entry name" value="D,D-DIPEPTIDE TRANSPORT SYSTEM PERMEASE PROTEIN DDPC-RELATED"/>
    <property type="match status" value="1"/>
</dbReference>
<keyword evidence="2 7" id="KW-0813">Transport</keyword>
<organism evidence="10 11">
    <name type="scientific">Geodermatophilus sabuli</name>
    <dbReference type="NCBI Taxonomy" id="1564158"/>
    <lineage>
        <taxon>Bacteria</taxon>
        <taxon>Bacillati</taxon>
        <taxon>Actinomycetota</taxon>
        <taxon>Actinomycetes</taxon>
        <taxon>Geodermatophilales</taxon>
        <taxon>Geodermatophilaceae</taxon>
        <taxon>Geodermatophilus</taxon>
    </lineage>
</organism>
<dbReference type="InterPro" id="IPR050366">
    <property type="entry name" value="BP-dependent_transpt_permease"/>
</dbReference>
<evidence type="ECO:0000313" key="11">
    <source>
        <dbReference type="Proteomes" id="UP000219514"/>
    </source>
</evidence>
<evidence type="ECO:0000256" key="8">
    <source>
        <dbReference type="SAM" id="MobiDB-lite"/>
    </source>
</evidence>
<dbReference type="InterPro" id="IPR035906">
    <property type="entry name" value="MetI-like_sf"/>
</dbReference>
<dbReference type="Proteomes" id="UP000219514">
    <property type="component" value="Unassembled WGS sequence"/>
</dbReference>
<keyword evidence="6 7" id="KW-0472">Membrane</keyword>
<dbReference type="InterPro" id="IPR000515">
    <property type="entry name" value="MetI-like"/>
</dbReference>
<feature type="transmembrane region" description="Helical" evidence="7">
    <location>
        <begin position="138"/>
        <end position="160"/>
    </location>
</feature>
<feature type="domain" description="ABC transmembrane type-1" evidence="9">
    <location>
        <begin position="132"/>
        <end position="321"/>
    </location>
</feature>
<evidence type="ECO:0000313" key="10">
    <source>
        <dbReference type="EMBL" id="SNX98806.1"/>
    </source>
</evidence>
<evidence type="ECO:0000256" key="2">
    <source>
        <dbReference type="ARBA" id="ARBA00022448"/>
    </source>
</evidence>
<dbReference type="Pfam" id="PF12911">
    <property type="entry name" value="OppC_N"/>
    <property type="match status" value="1"/>
</dbReference>
<keyword evidence="4 7" id="KW-0812">Transmembrane</keyword>
<dbReference type="GO" id="GO:0055085">
    <property type="term" value="P:transmembrane transport"/>
    <property type="evidence" value="ECO:0007669"/>
    <property type="project" value="InterPro"/>
</dbReference>
<protein>
    <submittedName>
        <fullName evidence="10">Peptide/nickel transport system permease protein</fullName>
    </submittedName>
</protein>
<dbReference type="Gene3D" id="1.10.3720.10">
    <property type="entry name" value="MetI-like"/>
    <property type="match status" value="1"/>
</dbReference>
<evidence type="ECO:0000256" key="1">
    <source>
        <dbReference type="ARBA" id="ARBA00004651"/>
    </source>
</evidence>
<dbReference type="CDD" id="cd06261">
    <property type="entry name" value="TM_PBP2"/>
    <property type="match status" value="1"/>
</dbReference>
<feature type="transmembrane region" description="Helical" evidence="7">
    <location>
        <begin position="167"/>
        <end position="189"/>
    </location>
</feature>
<feature type="transmembrane region" description="Helical" evidence="7">
    <location>
        <begin position="298"/>
        <end position="321"/>
    </location>
</feature>
<dbReference type="Pfam" id="PF00528">
    <property type="entry name" value="BPD_transp_1"/>
    <property type="match status" value="1"/>
</dbReference>
<feature type="transmembrane region" description="Helical" evidence="7">
    <location>
        <begin position="195"/>
        <end position="213"/>
    </location>
</feature>
<dbReference type="EMBL" id="OBDO01000012">
    <property type="protein sequence ID" value="SNX98806.1"/>
    <property type="molecule type" value="Genomic_DNA"/>
</dbReference>
<name>A0A285EL58_9ACTN</name>
<feature type="region of interest" description="Disordered" evidence="8">
    <location>
        <begin position="1"/>
        <end position="54"/>
    </location>
</feature>
<gene>
    <name evidence="10" type="ORF">SAMN06893097_112102</name>
</gene>
<reference evidence="10 11" key="1">
    <citation type="submission" date="2017-09" db="EMBL/GenBank/DDBJ databases">
        <authorList>
            <person name="Ehlers B."/>
            <person name="Leendertz F.H."/>
        </authorList>
    </citation>
    <scope>NUCLEOTIDE SEQUENCE [LARGE SCALE GENOMIC DNA]</scope>
    <source>
        <strain evidence="10 11">DSM 46844</strain>
    </source>
</reference>
<evidence type="ECO:0000256" key="6">
    <source>
        <dbReference type="ARBA" id="ARBA00023136"/>
    </source>
</evidence>
<dbReference type="RefSeq" id="WP_245854053.1">
    <property type="nucleotide sequence ID" value="NZ_JACHXB010000008.1"/>
</dbReference>
<sequence length="341" mass="35570">MSAAAPTPGPAPRSPAEPDAPARSSAAPDATAWSSAAPDATAWSSAAPAPAPRRARPRWQETLGLLARNPSAAVSAVLLLLLVLVAVFDETLAPSGPNEISVADRLQSPSLEHPFGTDDLGRDIFSRVILGAGVSLRVGFLAVAFALVVGSLAGLLAGFYGRWVDDVLMRAMDVLFAFPAVLLAIAVLAVRGPGAGNTALAIGIVYIPVFARVTRASVLGVREEVYVRASRSVGASDLRLLTRHVLPNAAPPIIVQTSISLAFAVLAEAALSFLGLGTQPPNPAWGLMLAEGRGYIDLAWWLAFFPGMAIFLTVLCFNLLGDGLRDVLDPRQRTLMSGGGR</sequence>
<dbReference type="SUPFAM" id="SSF161098">
    <property type="entry name" value="MetI-like"/>
    <property type="match status" value="1"/>
</dbReference>
<keyword evidence="11" id="KW-1185">Reference proteome</keyword>
<proteinExistence type="inferred from homology"/>
<feature type="transmembrane region" description="Helical" evidence="7">
    <location>
        <begin position="253"/>
        <end position="278"/>
    </location>
</feature>
<dbReference type="PROSITE" id="PS50928">
    <property type="entry name" value="ABC_TM1"/>
    <property type="match status" value="1"/>
</dbReference>
<evidence type="ECO:0000256" key="4">
    <source>
        <dbReference type="ARBA" id="ARBA00022692"/>
    </source>
</evidence>
<dbReference type="GO" id="GO:0005886">
    <property type="term" value="C:plasma membrane"/>
    <property type="evidence" value="ECO:0007669"/>
    <property type="project" value="UniProtKB-SubCell"/>
</dbReference>
<accession>A0A285EL58</accession>
<evidence type="ECO:0000256" key="5">
    <source>
        <dbReference type="ARBA" id="ARBA00022989"/>
    </source>
</evidence>
<comment type="subcellular location">
    <subcellularLocation>
        <location evidence="1 7">Cell membrane</location>
        <topology evidence="1 7">Multi-pass membrane protein</topology>
    </subcellularLocation>
</comment>
<keyword evidence="3" id="KW-1003">Cell membrane</keyword>
<feature type="compositionally biased region" description="Low complexity" evidence="8">
    <location>
        <begin position="17"/>
        <end position="48"/>
    </location>
</feature>
<evidence type="ECO:0000256" key="7">
    <source>
        <dbReference type="RuleBase" id="RU363032"/>
    </source>
</evidence>
<evidence type="ECO:0000259" key="9">
    <source>
        <dbReference type="PROSITE" id="PS50928"/>
    </source>
</evidence>
<dbReference type="AlphaFoldDB" id="A0A285EL58"/>
<comment type="similarity">
    <text evidence="7">Belongs to the binding-protein-dependent transport system permease family.</text>
</comment>
<dbReference type="InterPro" id="IPR025966">
    <property type="entry name" value="OppC_N"/>
</dbReference>
<dbReference type="PANTHER" id="PTHR43386">
    <property type="entry name" value="OLIGOPEPTIDE TRANSPORT SYSTEM PERMEASE PROTEIN APPC"/>
    <property type="match status" value="1"/>
</dbReference>
<keyword evidence="5 7" id="KW-1133">Transmembrane helix</keyword>
<evidence type="ECO:0000256" key="3">
    <source>
        <dbReference type="ARBA" id="ARBA00022475"/>
    </source>
</evidence>
<feature type="transmembrane region" description="Helical" evidence="7">
    <location>
        <begin position="63"/>
        <end position="88"/>
    </location>
</feature>